<organism evidence="7 8">
    <name type="scientific">Vibrio proteolyticus NBRC 13287</name>
    <dbReference type="NCBI Taxonomy" id="1219065"/>
    <lineage>
        <taxon>Bacteria</taxon>
        <taxon>Pseudomonadati</taxon>
        <taxon>Pseudomonadota</taxon>
        <taxon>Gammaproteobacteria</taxon>
        <taxon>Vibrionales</taxon>
        <taxon>Vibrionaceae</taxon>
        <taxon>Vibrio</taxon>
    </lineage>
</organism>
<keyword evidence="2" id="KW-0472">Membrane</keyword>
<dbReference type="Pfam" id="PF09864">
    <property type="entry name" value="MliC"/>
    <property type="match status" value="1"/>
</dbReference>
<evidence type="ECO:0000259" key="6">
    <source>
        <dbReference type="Pfam" id="PF09864"/>
    </source>
</evidence>
<evidence type="ECO:0000256" key="2">
    <source>
        <dbReference type="ARBA" id="ARBA00023136"/>
    </source>
</evidence>
<evidence type="ECO:0000313" key="7">
    <source>
        <dbReference type="EMBL" id="GAD68715.1"/>
    </source>
</evidence>
<dbReference type="PROSITE" id="PS51257">
    <property type="entry name" value="PROKAR_LIPOPROTEIN"/>
    <property type="match status" value="1"/>
</dbReference>
<keyword evidence="4" id="KW-0449">Lipoprotein</keyword>
<sequence length="116" mass="12486">MNKTLIAAAASVVLFGCAQSGNTLSQAGENFLHYSCDAKMAFDADYSQQDKATVRVDGQDYALTQVPAGSGIRYILANEQGEGMDVDLHAKGDGARLQVGDTFFRNCVTEDFPQQQ</sequence>
<feature type="signal peptide" evidence="5">
    <location>
        <begin position="1"/>
        <end position="20"/>
    </location>
</feature>
<dbReference type="AlphaFoldDB" id="U3A4T6"/>
<dbReference type="EMBL" id="BATJ01000018">
    <property type="protein sequence ID" value="GAD68715.1"/>
    <property type="molecule type" value="Genomic_DNA"/>
</dbReference>
<dbReference type="InterPro" id="IPR018660">
    <property type="entry name" value="MliC"/>
</dbReference>
<feature type="domain" description="C-type lysozyme inhibitor" evidence="6">
    <location>
        <begin position="34"/>
        <end position="101"/>
    </location>
</feature>
<proteinExistence type="predicted"/>
<keyword evidence="1 5" id="KW-0732">Signal</keyword>
<evidence type="ECO:0000256" key="3">
    <source>
        <dbReference type="ARBA" id="ARBA00023139"/>
    </source>
</evidence>
<name>U3A4T6_VIBPR</name>
<dbReference type="STRING" id="1219065.VPR01S_18_01170"/>
<dbReference type="Gene3D" id="2.40.128.200">
    <property type="match status" value="1"/>
</dbReference>
<protein>
    <recommendedName>
        <fullName evidence="6">C-type lysozyme inhibitor domain-containing protein</fullName>
    </recommendedName>
</protein>
<accession>U3A4T6</accession>
<dbReference type="RefSeq" id="WP_021706684.1">
    <property type="nucleotide sequence ID" value="NZ_BATJ01000018.1"/>
</dbReference>
<evidence type="ECO:0000256" key="4">
    <source>
        <dbReference type="ARBA" id="ARBA00023288"/>
    </source>
</evidence>
<comment type="caution">
    <text evidence="7">The sequence shown here is derived from an EMBL/GenBank/DDBJ whole genome shotgun (WGS) entry which is preliminary data.</text>
</comment>
<reference evidence="7 8" key="1">
    <citation type="submission" date="2013-09" db="EMBL/GenBank/DDBJ databases">
        <title>Whole genome shotgun sequence of Vibrio proteolyticus NBRC 13287.</title>
        <authorList>
            <person name="Isaki S."/>
            <person name="Hosoyama A."/>
            <person name="Numata M."/>
            <person name="Hashimoto M."/>
            <person name="Hosoyama Y."/>
            <person name="Tsuchikane K."/>
            <person name="Noguchi M."/>
            <person name="Hirakata S."/>
            <person name="Ichikawa N."/>
            <person name="Ohji S."/>
            <person name="Yamazoe A."/>
            <person name="Fujita N."/>
        </authorList>
    </citation>
    <scope>NUCLEOTIDE SEQUENCE [LARGE SCALE GENOMIC DNA]</scope>
    <source>
        <strain evidence="7 8">NBRC 13287</strain>
    </source>
</reference>
<dbReference type="SUPFAM" id="SSF141488">
    <property type="entry name" value="YdhA-like"/>
    <property type="match status" value="1"/>
</dbReference>
<dbReference type="Proteomes" id="UP000016570">
    <property type="component" value="Unassembled WGS sequence"/>
</dbReference>
<keyword evidence="3" id="KW-0564">Palmitate</keyword>
<evidence type="ECO:0000313" key="8">
    <source>
        <dbReference type="Proteomes" id="UP000016570"/>
    </source>
</evidence>
<keyword evidence="8" id="KW-1185">Reference proteome</keyword>
<dbReference type="InterPro" id="IPR036328">
    <property type="entry name" value="MliC_sf"/>
</dbReference>
<feature type="chain" id="PRO_5004638983" description="C-type lysozyme inhibitor domain-containing protein" evidence="5">
    <location>
        <begin position="21"/>
        <end position="116"/>
    </location>
</feature>
<dbReference type="eggNOG" id="COG3895">
    <property type="taxonomic scope" value="Bacteria"/>
</dbReference>
<evidence type="ECO:0000256" key="5">
    <source>
        <dbReference type="SAM" id="SignalP"/>
    </source>
</evidence>
<evidence type="ECO:0000256" key="1">
    <source>
        <dbReference type="ARBA" id="ARBA00022729"/>
    </source>
</evidence>
<gene>
    <name evidence="7" type="ORF">VPR01S_18_01170</name>
</gene>